<evidence type="ECO:0000256" key="1">
    <source>
        <dbReference type="PROSITE-ProRule" id="PRU00339"/>
    </source>
</evidence>
<sequence length="411" mass="45789">MRHPFHLRQICAAILLYMSIASGAQAESTLSPREAYVTLMQLGQVALSKDAPKEAIVYFSKAHRIAPSDLRAQLSLAEAFARSGQVRRAEAFVQYLLKRPEYGRYETQYLAALAKLQARYPLVASASFAALPSTNIRNTSSQTVFDTLIGRFEIDDGGEETSGIGLEVGLHGSYRHPIADGLTFEIGTTFNRIWYDASELRYWRGRVTTDVKKVDAHGSILGGLHFDRTYYAEAEGNSSDRIATGLHGQWSRSFTGNTQFTFSGVAEYRDYLDKDSLSGPFASLHLGWNKRLETGATIHLGGTVERSKPSLDYHGYWGGTLRGGYETDITDTLRAGLNLSAAVRWYDTDFAAVDYPRHDEIYRLGFSVSYSRIKIMGGTPKLSCGYKIQNSNISLYQSTSTDCRIGWSYQF</sequence>
<gene>
    <name evidence="4" type="ORF">EDD53_1383</name>
</gene>
<feature type="signal peptide" evidence="2">
    <location>
        <begin position="1"/>
        <end position="26"/>
    </location>
</feature>
<feature type="domain" description="Surface lipoprotein assembly modifier C-terminal" evidence="3">
    <location>
        <begin position="127"/>
        <end position="403"/>
    </location>
</feature>
<reference evidence="4 5" key="1">
    <citation type="submission" date="2018-11" db="EMBL/GenBank/DDBJ databases">
        <title>Genomic Encyclopedia of Type Strains, Phase IV (KMG-IV): sequencing the most valuable type-strain genomes for metagenomic binning, comparative biology and taxonomic classification.</title>
        <authorList>
            <person name="Goeker M."/>
        </authorList>
    </citation>
    <scope>NUCLEOTIDE SEQUENCE [LARGE SCALE GENOMIC DNA]</scope>
    <source>
        <strain evidence="4 5">DSM 104731</strain>
    </source>
</reference>
<evidence type="ECO:0000313" key="4">
    <source>
        <dbReference type="EMBL" id="RPE66980.1"/>
    </source>
</evidence>
<name>A0A3N4UZG7_9RHOB</name>
<comment type="caution">
    <text evidence="4">The sequence shown here is derived from an EMBL/GenBank/DDBJ whole genome shotgun (WGS) entry which is preliminary data.</text>
</comment>
<dbReference type="Pfam" id="PF14559">
    <property type="entry name" value="TPR_19"/>
    <property type="match status" value="1"/>
</dbReference>
<evidence type="ECO:0000256" key="2">
    <source>
        <dbReference type="SAM" id="SignalP"/>
    </source>
</evidence>
<evidence type="ECO:0000259" key="3">
    <source>
        <dbReference type="Pfam" id="PF04575"/>
    </source>
</evidence>
<protein>
    <submittedName>
        <fullName evidence="4">Uncharacterized protein DUF560</fullName>
    </submittedName>
</protein>
<dbReference type="AlphaFoldDB" id="A0A3N4UZG7"/>
<evidence type="ECO:0000313" key="5">
    <source>
        <dbReference type="Proteomes" id="UP000269689"/>
    </source>
</evidence>
<dbReference type="EMBL" id="RKQK01000002">
    <property type="protein sequence ID" value="RPE66980.1"/>
    <property type="molecule type" value="Genomic_DNA"/>
</dbReference>
<organism evidence="4 5">
    <name type="scientific">Pacificibacter maritimus</name>
    <dbReference type="NCBI Taxonomy" id="762213"/>
    <lineage>
        <taxon>Bacteria</taxon>
        <taxon>Pseudomonadati</taxon>
        <taxon>Pseudomonadota</taxon>
        <taxon>Alphaproteobacteria</taxon>
        <taxon>Rhodobacterales</taxon>
        <taxon>Roseobacteraceae</taxon>
        <taxon>Pacificibacter</taxon>
    </lineage>
</organism>
<keyword evidence="2" id="KW-0732">Signal</keyword>
<dbReference type="PROSITE" id="PS50005">
    <property type="entry name" value="TPR"/>
    <property type="match status" value="1"/>
</dbReference>
<dbReference type="InterPro" id="IPR019734">
    <property type="entry name" value="TPR_rpt"/>
</dbReference>
<proteinExistence type="predicted"/>
<dbReference type="Gene3D" id="1.25.40.10">
    <property type="entry name" value="Tetratricopeptide repeat domain"/>
    <property type="match status" value="1"/>
</dbReference>
<dbReference type="InterPro" id="IPR011990">
    <property type="entry name" value="TPR-like_helical_dom_sf"/>
</dbReference>
<dbReference type="SUPFAM" id="SSF48452">
    <property type="entry name" value="TPR-like"/>
    <property type="match status" value="1"/>
</dbReference>
<keyword evidence="5" id="KW-1185">Reference proteome</keyword>
<feature type="repeat" description="TPR" evidence="1">
    <location>
        <begin position="36"/>
        <end position="69"/>
    </location>
</feature>
<accession>A0A3N4UZG7</accession>
<dbReference type="Proteomes" id="UP000269689">
    <property type="component" value="Unassembled WGS sequence"/>
</dbReference>
<dbReference type="InterPro" id="IPR007655">
    <property type="entry name" value="Slam_C"/>
</dbReference>
<keyword evidence="1" id="KW-0802">TPR repeat</keyword>
<feature type="chain" id="PRO_5018053774" evidence="2">
    <location>
        <begin position="27"/>
        <end position="411"/>
    </location>
</feature>
<dbReference type="Pfam" id="PF04575">
    <property type="entry name" value="SlipAM"/>
    <property type="match status" value="1"/>
</dbReference>